<evidence type="ECO:0000313" key="2">
    <source>
        <dbReference type="EMBL" id="PYH68005.1"/>
    </source>
</evidence>
<dbReference type="PANTHER" id="PTHR48079:SF6">
    <property type="entry name" value="NAD(P)-BINDING DOMAIN-CONTAINING PROTEIN-RELATED"/>
    <property type="match status" value="1"/>
</dbReference>
<dbReference type="GeneID" id="37215957"/>
<dbReference type="GO" id="GO:0004029">
    <property type="term" value="F:aldehyde dehydrogenase (NAD+) activity"/>
    <property type="evidence" value="ECO:0007669"/>
    <property type="project" value="TreeGrafter"/>
</dbReference>
<dbReference type="EMBL" id="KZ821628">
    <property type="protein sequence ID" value="PYH68005.1"/>
    <property type="molecule type" value="Genomic_DNA"/>
</dbReference>
<protein>
    <submittedName>
        <fullName evidence="2">NAD(P)-binding protein</fullName>
    </submittedName>
</protein>
<dbReference type="InterPro" id="IPR036291">
    <property type="entry name" value="NAD(P)-bd_dom_sf"/>
</dbReference>
<reference evidence="2" key="1">
    <citation type="submission" date="2016-12" db="EMBL/GenBank/DDBJ databases">
        <title>The genomes of Aspergillus section Nigri reveals drivers in fungal speciation.</title>
        <authorList>
            <consortium name="DOE Joint Genome Institute"/>
            <person name="Vesth T.C."/>
            <person name="Nybo J."/>
            <person name="Theobald S."/>
            <person name="Brandl J."/>
            <person name="Frisvad J.C."/>
            <person name="Nielsen K.F."/>
            <person name="Lyhne E.K."/>
            <person name="Kogle M.E."/>
            <person name="Kuo A."/>
            <person name="Riley R."/>
            <person name="Clum A."/>
            <person name="Nolan M."/>
            <person name="Lipzen A."/>
            <person name="Salamov A."/>
            <person name="Henrissat B."/>
            <person name="Wiebenga A."/>
            <person name="De Vries R.P."/>
            <person name="Grigoriev I.V."/>
            <person name="Mortensen U.H."/>
            <person name="Andersen M.R."/>
            <person name="Baker S.E."/>
        </authorList>
    </citation>
    <scope>NUCLEOTIDE SEQUENCE [LARGE SCALE GENOMIC DNA]</scope>
    <source>
        <strain evidence="2">CBS 113365</strain>
    </source>
</reference>
<keyword evidence="3" id="KW-1185">Reference proteome</keyword>
<accession>A0A319B6C2</accession>
<sequence>MSHNVLITGASGYLGGSLLARLSTLQLSGVNKTFALVRSDAHADACRRYGVEPLKFNVHDQAAIHEGIVKNMVTVVYYLIGCDQFDNQGFFIQALAESKKITGQQTHFIFTTGTKQFGSYCGAPTDRPLLDTQPDLYDIQKAQRSEHHWAQTSVKVNCDVIDKGEEHGVKTYIFSPCMVYGKGEGFGNLISIQVVDIVRAAKGAGRVYKVEAERNEWPVCHITDTVNLYIHILLSILDGKDPGYGKNGYYLASSGRVAWHDVYNAIAVALAKRSIIEDATVVQADNVALEKMASALGTYKSFVGARIAGLSTYTAEHGKELGWRPQYQPRHILEAADDEVYFILKNLK</sequence>
<evidence type="ECO:0000259" key="1">
    <source>
        <dbReference type="Pfam" id="PF01370"/>
    </source>
</evidence>
<dbReference type="RefSeq" id="XP_025561799.1">
    <property type="nucleotide sequence ID" value="XM_025711365.1"/>
</dbReference>
<dbReference type="SUPFAM" id="SSF51735">
    <property type="entry name" value="NAD(P)-binding Rossmann-fold domains"/>
    <property type="match status" value="1"/>
</dbReference>
<dbReference type="OrthoDB" id="10262413at2759"/>
<dbReference type="AlphaFoldDB" id="A0A319B6C2"/>
<dbReference type="GO" id="GO:0005737">
    <property type="term" value="C:cytoplasm"/>
    <property type="evidence" value="ECO:0007669"/>
    <property type="project" value="TreeGrafter"/>
</dbReference>
<evidence type="ECO:0000313" key="3">
    <source>
        <dbReference type="Proteomes" id="UP000248405"/>
    </source>
</evidence>
<feature type="domain" description="NAD-dependent epimerase/dehydratase" evidence="1">
    <location>
        <begin position="5"/>
        <end position="236"/>
    </location>
</feature>
<dbReference type="InterPro" id="IPR001509">
    <property type="entry name" value="Epimerase_deHydtase"/>
</dbReference>
<organism evidence="2 3">
    <name type="scientific">Aspergillus vadensis (strain CBS 113365 / IMI 142717 / IBT 24658)</name>
    <dbReference type="NCBI Taxonomy" id="1448311"/>
    <lineage>
        <taxon>Eukaryota</taxon>
        <taxon>Fungi</taxon>
        <taxon>Dikarya</taxon>
        <taxon>Ascomycota</taxon>
        <taxon>Pezizomycotina</taxon>
        <taxon>Eurotiomycetes</taxon>
        <taxon>Eurotiomycetidae</taxon>
        <taxon>Eurotiales</taxon>
        <taxon>Aspergillaceae</taxon>
        <taxon>Aspergillus</taxon>
        <taxon>Aspergillus subgen. Circumdati</taxon>
    </lineage>
</organism>
<dbReference type="Gene3D" id="3.40.50.720">
    <property type="entry name" value="NAD(P)-binding Rossmann-like Domain"/>
    <property type="match status" value="1"/>
</dbReference>
<proteinExistence type="predicted"/>
<gene>
    <name evidence="2" type="ORF">BO88DRAFT_464901</name>
</gene>
<dbReference type="InterPro" id="IPR051783">
    <property type="entry name" value="NAD(P)-dependent_oxidoreduct"/>
</dbReference>
<dbReference type="PANTHER" id="PTHR48079">
    <property type="entry name" value="PROTEIN YEEZ"/>
    <property type="match status" value="1"/>
</dbReference>
<dbReference type="Proteomes" id="UP000248405">
    <property type="component" value="Unassembled WGS sequence"/>
</dbReference>
<dbReference type="Pfam" id="PF01370">
    <property type="entry name" value="Epimerase"/>
    <property type="match status" value="1"/>
</dbReference>
<name>A0A319B6C2_ASPVC</name>